<evidence type="ECO:0000256" key="1">
    <source>
        <dbReference type="ARBA" id="ARBA00001974"/>
    </source>
</evidence>
<dbReference type="STRING" id="1348853.LK12_05405"/>
<dbReference type="Proteomes" id="UP000031057">
    <property type="component" value="Unassembled WGS sequence"/>
</dbReference>
<dbReference type="Pfam" id="PF13738">
    <property type="entry name" value="Pyr_redox_3"/>
    <property type="match status" value="1"/>
</dbReference>
<dbReference type="InterPro" id="IPR050775">
    <property type="entry name" value="FAD-binding_Monooxygenases"/>
</dbReference>
<gene>
    <name evidence="8" type="ORF">LK12_05405</name>
</gene>
<proteinExistence type="inferred from homology"/>
<keyword evidence="4" id="KW-0274">FAD</keyword>
<dbReference type="SUPFAM" id="SSF51905">
    <property type="entry name" value="FAD/NAD(P)-binding domain"/>
    <property type="match status" value="3"/>
</dbReference>
<evidence type="ECO:0000256" key="5">
    <source>
        <dbReference type="ARBA" id="ARBA00022857"/>
    </source>
</evidence>
<keyword evidence="3" id="KW-0285">Flavoprotein</keyword>
<dbReference type="PANTHER" id="PTHR43098:SF4">
    <property type="entry name" value="BLR3857 PROTEIN"/>
    <property type="match status" value="1"/>
</dbReference>
<evidence type="ECO:0000313" key="8">
    <source>
        <dbReference type="EMBL" id="KHK92276.1"/>
    </source>
</evidence>
<protein>
    <submittedName>
        <fullName evidence="8">Monooxygenase</fullName>
    </submittedName>
</protein>
<dbReference type="PANTHER" id="PTHR43098">
    <property type="entry name" value="L-ORNITHINE N(5)-MONOOXYGENASE-RELATED"/>
    <property type="match status" value="1"/>
</dbReference>
<evidence type="ECO:0000256" key="7">
    <source>
        <dbReference type="ARBA" id="ARBA00023033"/>
    </source>
</evidence>
<evidence type="ECO:0000256" key="4">
    <source>
        <dbReference type="ARBA" id="ARBA00022827"/>
    </source>
</evidence>
<organism evidence="8 9">
    <name type="scientific">Novosphingobium malaysiense</name>
    <dbReference type="NCBI Taxonomy" id="1348853"/>
    <lineage>
        <taxon>Bacteria</taxon>
        <taxon>Pseudomonadati</taxon>
        <taxon>Pseudomonadota</taxon>
        <taxon>Alphaproteobacteria</taxon>
        <taxon>Sphingomonadales</taxon>
        <taxon>Sphingomonadaceae</taxon>
        <taxon>Novosphingobium</taxon>
    </lineage>
</organism>
<dbReference type="GO" id="GO:0004497">
    <property type="term" value="F:monooxygenase activity"/>
    <property type="evidence" value="ECO:0007669"/>
    <property type="project" value="UniProtKB-KW"/>
</dbReference>
<evidence type="ECO:0000256" key="6">
    <source>
        <dbReference type="ARBA" id="ARBA00023002"/>
    </source>
</evidence>
<reference evidence="8 9" key="1">
    <citation type="submission" date="2014-10" db="EMBL/GenBank/DDBJ databases">
        <title>Genome sequence of Novosphingobium malaysiense MUSC 273(T).</title>
        <authorList>
            <person name="Lee L.-H."/>
        </authorList>
    </citation>
    <scope>NUCLEOTIDE SEQUENCE [LARGE SCALE GENOMIC DNA]</scope>
    <source>
        <strain evidence="8 9">MUSC 273</strain>
    </source>
</reference>
<accession>A0A0B1ZNW8</accession>
<evidence type="ECO:0000256" key="3">
    <source>
        <dbReference type="ARBA" id="ARBA00022630"/>
    </source>
</evidence>
<dbReference type="Gene3D" id="3.50.50.60">
    <property type="entry name" value="FAD/NAD(P)-binding domain"/>
    <property type="match status" value="2"/>
</dbReference>
<sequence>MTIYNPTKCPPASEIDIPAMHEKYLQERDRRIKKDHNEQYIPASGRWKDAYETDPYTPVAPRDPITGETDVVILGAGYCGMMVAAQLKKAGIDNFYNVDHGGGFGGTWYWNRYPGLQCDNDSLVYMPLLEETGYMPSKKFCEGYEIHDHCQMIAEAFGLRENALFHTMIQSLKWDPDINRWHVGTNRGDDIKARFVVMAMGPLNKPKLPGIPGIDKFKGKIFHTARWDYEYTGGGWRDTNLGKLGDKKVAIIGTGATAIQVVPHLARHAKHTYVVQRTPSTIDARNNKPIDPEWFKSQKPGWQEERVRNFHRFVFDMPERGEPDMIQDIWTEVTRNVCAEREAEGWPEWTPEEFAARREVMDYRVMERLRNRVADLVEDPETAEALKPYYRYQCKRPASNDEFYQCFNQDNVDLIDVAETRGLEELTENGFMYKGKEYECDCIILASGYEVTSDLDRRWGIDTIEGENGLSIYDYWREGFQTFQGMTAHNFPNMFFTGFTQASFNASNSKTFIDQGFHIGYIASEALKRGAVRVEPSQEAQDAYITHLRSIAVDNSEFVTECTPSYFNNEGDDTKKRHIFGEPWGEGYYPFCEMLARWRADGKLEGLVLTQPETLEPAE</sequence>
<comment type="cofactor">
    <cofactor evidence="1">
        <name>FAD</name>
        <dbReference type="ChEBI" id="CHEBI:57692"/>
    </cofactor>
</comment>
<evidence type="ECO:0000256" key="2">
    <source>
        <dbReference type="ARBA" id="ARBA00010139"/>
    </source>
</evidence>
<comment type="caution">
    <text evidence="8">The sequence shown here is derived from an EMBL/GenBank/DDBJ whole genome shotgun (WGS) entry which is preliminary data.</text>
</comment>
<evidence type="ECO:0000313" key="9">
    <source>
        <dbReference type="Proteomes" id="UP000031057"/>
    </source>
</evidence>
<comment type="similarity">
    <text evidence="2">Belongs to the FAD-binding monooxygenase family.</text>
</comment>
<name>A0A0B1ZNW8_9SPHN</name>
<dbReference type="EMBL" id="JTDI01000002">
    <property type="protein sequence ID" value="KHK92276.1"/>
    <property type="molecule type" value="Genomic_DNA"/>
</dbReference>
<dbReference type="AlphaFoldDB" id="A0A0B1ZNW8"/>
<keyword evidence="9" id="KW-1185">Reference proteome</keyword>
<keyword evidence="7 8" id="KW-0503">Monooxygenase</keyword>
<keyword evidence="6" id="KW-0560">Oxidoreductase</keyword>
<keyword evidence="5" id="KW-0521">NADP</keyword>
<dbReference type="RefSeq" id="WP_039280556.1">
    <property type="nucleotide sequence ID" value="NZ_JTDI01000002.1"/>
</dbReference>
<dbReference type="OrthoDB" id="312624at2"/>
<dbReference type="InterPro" id="IPR036188">
    <property type="entry name" value="FAD/NAD-bd_sf"/>
</dbReference>